<evidence type="ECO:0000256" key="9">
    <source>
        <dbReference type="ARBA" id="ARBA00022801"/>
    </source>
</evidence>
<dbReference type="InterPro" id="IPR036866">
    <property type="entry name" value="RibonucZ/Hydroxyglut_hydro"/>
</dbReference>
<feature type="domain" description="Metallo-beta-lactamase" evidence="12">
    <location>
        <begin position="16"/>
        <end position="204"/>
    </location>
</feature>
<evidence type="ECO:0000256" key="10">
    <source>
        <dbReference type="ARBA" id="ARBA00022833"/>
    </source>
</evidence>
<reference evidence="13 14" key="1">
    <citation type="submission" date="2018-01" db="EMBL/GenBank/DDBJ databases">
        <title>Metagenomic assembled genomes from two thermal pools in the Uzon Caldera, Kamchatka, Russia.</title>
        <authorList>
            <person name="Wilkins L."/>
            <person name="Ettinger C."/>
        </authorList>
    </citation>
    <scope>NUCLEOTIDE SEQUENCE [LARGE SCALE GENOMIC DNA]</scope>
    <source>
        <strain evidence="13">ZAV-07</strain>
    </source>
</reference>
<dbReference type="InterPro" id="IPR001018">
    <property type="entry name" value="Beta-lactamase_class-B_CS"/>
</dbReference>
<evidence type="ECO:0000256" key="1">
    <source>
        <dbReference type="ARBA" id="ARBA00001526"/>
    </source>
</evidence>
<evidence type="ECO:0000256" key="8">
    <source>
        <dbReference type="ARBA" id="ARBA00022764"/>
    </source>
</evidence>
<evidence type="ECO:0000256" key="2">
    <source>
        <dbReference type="ARBA" id="ARBA00001947"/>
    </source>
</evidence>
<evidence type="ECO:0000259" key="12">
    <source>
        <dbReference type="SMART" id="SM00849"/>
    </source>
</evidence>
<dbReference type="EMBL" id="PNIL01000058">
    <property type="protein sequence ID" value="PMP67053.1"/>
    <property type="molecule type" value="Genomic_DNA"/>
</dbReference>
<comment type="cofactor">
    <cofactor evidence="2">
        <name>Zn(2+)</name>
        <dbReference type="ChEBI" id="CHEBI:29105"/>
    </cofactor>
</comment>
<evidence type="ECO:0000256" key="6">
    <source>
        <dbReference type="ARBA" id="ARBA00022723"/>
    </source>
</evidence>
<sequence length="292" mass="33772">MELKEIKDQIFYIEDTTNIGLVELGNEFLLIDAGIDKDKGKKIKKILEEKGIKPKYLILTHHHADHTGGARFLKDYFGITAISSKLEKIFIENPILEPIYLSLGSSPNKNFLSKWIRSSEVEIDVEAENLNQDSFKNLKILNLSGHSIGMIGISLENVVFSSDAFFSKEVLEKYIIPYFHDLEQFENSMKSLISMDYEYILPSHGVLYTKSEGDKIIKHNLKHVEEIKDKILDMISVPRTVEEIFKELQITLHDPVVYTLIESSIRAILNYFINRDEANQFVEKEKLLYKRK</sequence>
<keyword evidence="8" id="KW-0574">Periplasm</keyword>
<evidence type="ECO:0000256" key="11">
    <source>
        <dbReference type="ARBA" id="ARBA00023251"/>
    </source>
</evidence>
<dbReference type="GO" id="GO:0017001">
    <property type="term" value="P:antibiotic catabolic process"/>
    <property type="evidence" value="ECO:0007669"/>
    <property type="project" value="InterPro"/>
</dbReference>
<dbReference type="CDD" id="cd07743">
    <property type="entry name" value="metallo-hydrolase-like_MBL-fold"/>
    <property type="match status" value="1"/>
</dbReference>
<evidence type="ECO:0000256" key="3">
    <source>
        <dbReference type="ARBA" id="ARBA00004418"/>
    </source>
</evidence>
<dbReference type="GO" id="GO:0008270">
    <property type="term" value="F:zinc ion binding"/>
    <property type="evidence" value="ECO:0007669"/>
    <property type="project" value="InterPro"/>
</dbReference>
<evidence type="ECO:0000313" key="14">
    <source>
        <dbReference type="Proteomes" id="UP000237040"/>
    </source>
</evidence>
<comment type="catalytic activity">
    <reaction evidence="1">
        <text>a beta-lactam + H2O = a substituted beta-amino acid</text>
        <dbReference type="Rhea" id="RHEA:20401"/>
        <dbReference type="ChEBI" id="CHEBI:15377"/>
        <dbReference type="ChEBI" id="CHEBI:35627"/>
        <dbReference type="ChEBI" id="CHEBI:140347"/>
        <dbReference type="EC" id="3.5.2.6"/>
    </reaction>
</comment>
<dbReference type="SMART" id="SM00849">
    <property type="entry name" value="Lactamase_B"/>
    <property type="match status" value="1"/>
</dbReference>
<dbReference type="RefSeq" id="WP_424586783.1">
    <property type="nucleotide sequence ID" value="NZ_JBNAUB010000012.1"/>
</dbReference>
<dbReference type="PANTHER" id="PTHR42951:SF14">
    <property type="entry name" value="METALLO-BETA-LACTAMASE SUPERFAMILY PROTEIN"/>
    <property type="match status" value="1"/>
</dbReference>
<evidence type="ECO:0000256" key="4">
    <source>
        <dbReference type="ARBA" id="ARBA00005250"/>
    </source>
</evidence>
<dbReference type="PANTHER" id="PTHR42951">
    <property type="entry name" value="METALLO-BETA-LACTAMASE DOMAIN-CONTAINING"/>
    <property type="match status" value="1"/>
</dbReference>
<keyword evidence="9" id="KW-0378">Hydrolase</keyword>
<dbReference type="Gene3D" id="3.60.15.10">
    <property type="entry name" value="Ribonuclease Z/Hydroxyacylglutathione hydrolase-like"/>
    <property type="match status" value="1"/>
</dbReference>
<organism evidence="13 14">
    <name type="scientific">Caldisericum exile</name>
    <dbReference type="NCBI Taxonomy" id="693075"/>
    <lineage>
        <taxon>Bacteria</taxon>
        <taxon>Pseudomonadati</taxon>
        <taxon>Caldisericota/Cryosericota group</taxon>
        <taxon>Caldisericota</taxon>
        <taxon>Caldisericia</taxon>
        <taxon>Caldisericales</taxon>
        <taxon>Caldisericaceae</taxon>
        <taxon>Caldisericum</taxon>
    </lineage>
</organism>
<evidence type="ECO:0000256" key="5">
    <source>
        <dbReference type="ARBA" id="ARBA00012865"/>
    </source>
</evidence>
<dbReference type="EC" id="3.5.2.6" evidence="5"/>
<keyword evidence="10" id="KW-0862">Zinc</keyword>
<keyword evidence="6" id="KW-0479">Metal-binding</keyword>
<dbReference type="Proteomes" id="UP000237040">
    <property type="component" value="Unassembled WGS sequence"/>
</dbReference>
<proteinExistence type="inferred from homology"/>
<comment type="similarity">
    <text evidence="4">Belongs to the metallo-beta-lactamase superfamily. Class-B beta-lactamase family.</text>
</comment>
<name>A0A2J6WDY8_9BACT</name>
<keyword evidence="11" id="KW-0046">Antibiotic resistance</keyword>
<dbReference type="GO" id="GO:0008800">
    <property type="term" value="F:beta-lactamase activity"/>
    <property type="evidence" value="ECO:0007669"/>
    <property type="project" value="UniProtKB-EC"/>
</dbReference>
<dbReference type="SUPFAM" id="SSF56281">
    <property type="entry name" value="Metallo-hydrolase/oxidoreductase"/>
    <property type="match status" value="1"/>
</dbReference>
<dbReference type="InterPro" id="IPR050855">
    <property type="entry name" value="NDM-1-like"/>
</dbReference>
<dbReference type="PROSITE" id="PS00743">
    <property type="entry name" value="BETA_LACTAMASE_B_1"/>
    <property type="match status" value="1"/>
</dbReference>
<dbReference type="GO" id="GO:0046677">
    <property type="term" value="P:response to antibiotic"/>
    <property type="evidence" value="ECO:0007669"/>
    <property type="project" value="UniProtKB-KW"/>
</dbReference>
<gene>
    <name evidence="13" type="ORF">C0189_03970</name>
</gene>
<evidence type="ECO:0000256" key="7">
    <source>
        <dbReference type="ARBA" id="ARBA00022729"/>
    </source>
</evidence>
<dbReference type="AlphaFoldDB" id="A0A2J6WDY8"/>
<dbReference type="Pfam" id="PF00753">
    <property type="entry name" value="Lactamase_B"/>
    <property type="match status" value="1"/>
</dbReference>
<comment type="caution">
    <text evidence="13">The sequence shown here is derived from an EMBL/GenBank/DDBJ whole genome shotgun (WGS) entry which is preliminary data.</text>
</comment>
<protein>
    <recommendedName>
        <fullName evidence="5">beta-lactamase</fullName>
        <ecNumber evidence="5">3.5.2.6</ecNumber>
    </recommendedName>
</protein>
<keyword evidence="7" id="KW-0732">Signal</keyword>
<dbReference type="GO" id="GO:0042597">
    <property type="term" value="C:periplasmic space"/>
    <property type="evidence" value="ECO:0007669"/>
    <property type="project" value="UniProtKB-SubCell"/>
</dbReference>
<comment type="subcellular location">
    <subcellularLocation>
        <location evidence="3">Periplasm</location>
    </subcellularLocation>
</comment>
<accession>A0A2J6WDY8</accession>
<dbReference type="InterPro" id="IPR001279">
    <property type="entry name" value="Metallo-B-lactamas"/>
</dbReference>
<evidence type="ECO:0000313" key="13">
    <source>
        <dbReference type="EMBL" id="PMP67053.1"/>
    </source>
</evidence>